<dbReference type="Pfam" id="PF07786">
    <property type="entry name" value="HGSNAT_cat"/>
    <property type="match status" value="1"/>
</dbReference>
<evidence type="ECO:0000313" key="5">
    <source>
        <dbReference type="EMBL" id="GHI69876.1"/>
    </source>
</evidence>
<evidence type="ECO:0008006" key="7">
    <source>
        <dbReference type="Google" id="ProtNLM"/>
    </source>
</evidence>
<feature type="transmembrane region" description="Helical" evidence="2">
    <location>
        <begin position="321"/>
        <end position="338"/>
    </location>
</feature>
<evidence type="ECO:0000256" key="1">
    <source>
        <dbReference type="SAM" id="MobiDB-lite"/>
    </source>
</evidence>
<feature type="transmembrane region" description="Helical" evidence="2">
    <location>
        <begin position="378"/>
        <end position="398"/>
    </location>
</feature>
<dbReference type="InterPro" id="IPR007349">
    <property type="entry name" value="DUF418"/>
</dbReference>
<feature type="compositionally biased region" description="Polar residues" evidence="1">
    <location>
        <begin position="1"/>
        <end position="10"/>
    </location>
</feature>
<proteinExistence type="predicted"/>
<organism evidence="5 6">
    <name type="scientific">Streptomyces nojiriensis</name>
    <dbReference type="NCBI Taxonomy" id="66374"/>
    <lineage>
        <taxon>Bacteria</taxon>
        <taxon>Bacillati</taxon>
        <taxon>Actinomycetota</taxon>
        <taxon>Actinomycetes</taxon>
        <taxon>Kitasatosporales</taxon>
        <taxon>Streptomycetaceae</taxon>
        <taxon>Streptomyces</taxon>
    </lineage>
</organism>
<feature type="transmembrane region" description="Helical" evidence="2">
    <location>
        <begin position="243"/>
        <end position="261"/>
    </location>
</feature>
<dbReference type="InterPro" id="IPR012429">
    <property type="entry name" value="HGSNAT_cat"/>
</dbReference>
<feature type="transmembrane region" description="Helical" evidence="2">
    <location>
        <begin position="154"/>
        <end position="178"/>
    </location>
</feature>
<evidence type="ECO:0000259" key="3">
    <source>
        <dbReference type="Pfam" id="PF04235"/>
    </source>
</evidence>
<dbReference type="PANTHER" id="PTHR30590:SF3">
    <property type="entry name" value="HYPOTHETICAL MEMBRANE SPANNING PROTEIN"/>
    <property type="match status" value="1"/>
</dbReference>
<dbReference type="PANTHER" id="PTHR30590">
    <property type="entry name" value="INNER MEMBRANE PROTEIN"/>
    <property type="match status" value="1"/>
</dbReference>
<dbReference type="GeneID" id="95588130"/>
<evidence type="ECO:0000259" key="4">
    <source>
        <dbReference type="Pfam" id="PF07786"/>
    </source>
</evidence>
<feature type="transmembrane region" description="Helical" evidence="2">
    <location>
        <begin position="350"/>
        <end position="372"/>
    </location>
</feature>
<keyword evidence="2" id="KW-0812">Transmembrane</keyword>
<dbReference type="Proteomes" id="UP000613974">
    <property type="component" value="Unassembled WGS sequence"/>
</dbReference>
<comment type="caution">
    <text evidence="5">The sequence shown here is derived from an EMBL/GenBank/DDBJ whole genome shotgun (WGS) entry which is preliminary data.</text>
</comment>
<dbReference type="Pfam" id="PF04235">
    <property type="entry name" value="DUF418"/>
    <property type="match status" value="1"/>
</dbReference>
<evidence type="ECO:0000256" key="2">
    <source>
        <dbReference type="SAM" id="Phobius"/>
    </source>
</evidence>
<evidence type="ECO:0000313" key="6">
    <source>
        <dbReference type="Proteomes" id="UP000613974"/>
    </source>
</evidence>
<keyword evidence="2" id="KW-0472">Membrane</keyword>
<reference evidence="6" key="1">
    <citation type="submission" date="2023-07" db="EMBL/GenBank/DDBJ databases">
        <title>Whole genome shotgun sequence of Streptomyces nojiriensis NBRC 13794.</title>
        <authorList>
            <person name="Komaki H."/>
            <person name="Tamura T."/>
        </authorList>
    </citation>
    <scope>NUCLEOTIDE SEQUENCE [LARGE SCALE GENOMIC DNA]</scope>
    <source>
        <strain evidence="6">NBRC 13794</strain>
    </source>
</reference>
<feature type="domain" description="DUF418" evidence="3">
    <location>
        <begin position="315"/>
        <end position="419"/>
    </location>
</feature>
<feature type="transmembrane region" description="Helical" evidence="2">
    <location>
        <begin position="109"/>
        <end position="142"/>
    </location>
</feature>
<keyword evidence="2" id="KW-1133">Transmembrane helix</keyword>
<protein>
    <recommendedName>
        <fullName evidence="7">DUF418 domain-containing protein</fullName>
    </recommendedName>
</protein>
<name>A0ABQ3SP11_9ACTN</name>
<accession>A0ABQ3SP11</accession>
<dbReference type="InterPro" id="IPR052529">
    <property type="entry name" value="Bact_Transport_Assoc"/>
</dbReference>
<gene>
    <name evidence="5" type="ORF">Snoj_37940</name>
</gene>
<dbReference type="EMBL" id="BNEC01000005">
    <property type="protein sequence ID" value="GHI69876.1"/>
    <property type="molecule type" value="Genomic_DNA"/>
</dbReference>
<feature type="domain" description="Heparan-alpha-glucosaminide N-acetyltransferase catalytic" evidence="4">
    <location>
        <begin position="34"/>
        <end position="239"/>
    </location>
</feature>
<sequence length="423" mass="43931">MRRASPTRTGSGPRGAEETAPAGRSAGSGASGGRLAGIDAVRGLAVLGMFAVHVGPGPVPEGAGYLLVAADGRAPALFTLLAGFSLVLAQRGPDPARRPQGWARRWRPLLIRCTLLAVLGVWLASLWPGILVILAFFAVYFLAAEPFTRLSTPVLTAVAAVSVVAGPLLSFLLGPVFGYGASGRGLVPEAADLASWSGLGTVLLELLLTGAYPLATYFPYVLAGMALARLCDVRERSVARRMAVWGTVAAFAGYGSAWLASHVFGARQRLLEAIAVHHPEALSAADPVREVLQGQYGAVPSTSWDWLLVADPYSQTPLETLGNAGVGCALIGLCALAARHGVGARLLRPLTVLGAMALSAYVVHALVLAGPAHGAASWSAWLAFSGAALALTWAWQLVWADSPLRRGPVEHVLRLATSGRGRA</sequence>
<feature type="region of interest" description="Disordered" evidence="1">
    <location>
        <begin position="1"/>
        <end position="31"/>
    </location>
</feature>
<dbReference type="RefSeq" id="WP_189742596.1">
    <property type="nucleotide sequence ID" value="NZ_BMRL01000011.1"/>
</dbReference>
<keyword evidence="6" id="KW-1185">Reference proteome</keyword>